<evidence type="ECO:0000313" key="7">
    <source>
        <dbReference type="EMBL" id="BBA32612.1"/>
    </source>
</evidence>
<comment type="catalytic activity">
    <reaction evidence="5">
        <text>methanethiol + O2 + H2O = hydrogen sulfide + formaldehyde + H2O2 + H(+)</text>
        <dbReference type="Rhea" id="RHEA:11812"/>
        <dbReference type="ChEBI" id="CHEBI:15377"/>
        <dbReference type="ChEBI" id="CHEBI:15378"/>
        <dbReference type="ChEBI" id="CHEBI:15379"/>
        <dbReference type="ChEBI" id="CHEBI:16007"/>
        <dbReference type="ChEBI" id="CHEBI:16240"/>
        <dbReference type="ChEBI" id="CHEBI:16842"/>
        <dbReference type="ChEBI" id="CHEBI:29919"/>
        <dbReference type="EC" id="1.8.3.4"/>
    </reaction>
</comment>
<dbReference type="PANTHER" id="PTHR23300">
    <property type="entry name" value="METHANETHIOL OXIDASE"/>
    <property type="match status" value="1"/>
</dbReference>
<feature type="signal peptide" evidence="6">
    <location>
        <begin position="1"/>
        <end position="38"/>
    </location>
</feature>
<evidence type="ECO:0000313" key="8">
    <source>
        <dbReference type="Proteomes" id="UP000266313"/>
    </source>
</evidence>
<dbReference type="Gene3D" id="2.130.10.10">
    <property type="entry name" value="YVTN repeat-like/Quinoprotein amine dehydrogenase"/>
    <property type="match status" value="1"/>
</dbReference>
<dbReference type="EC" id="1.8.3.4" evidence="3"/>
<evidence type="ECO:0000256" key="3">
    <source>
        <dbReference type="ARBA" id="ARBA00012510"/>
    </source>
</evidence>
<dbReference type="KEGG" id="mmai:sS8_0647"/>
<dbReference type="InterPro" id="IPR008826">
    <property type="entry name" value="Se-bd"/>
</dbReference>
<comment type="pathway">
    <text evidence="1">Organosulfur degradation.</text>
</comment>
<comment type="similarity">
    <text evidence="2">Belongs to the selenium-binding protein family.</text>
</comment>
<accession>A0A250KM26</accession>
<evidence type="ECO:0000256" key="6">
    <source>
        <dbReference type="SAM" id="SignalP"/>
    </source>
</evidence>
<evidence type="ECO:0000256" key="2">
    <source>
        <dbReference type="ARBA" id="ARBA00005606"/>
    </source>
</evidence>
<dbReference type="EMBL" id="AP017928">
    <property type="protein sequence ID" value="BBA32612.1"/>
    <property type="molecule type" value="Genomic_DNA"/>
</dbReference>
<reference evidence="7 8" key="1">
    <citation type="submission" date="2016-12" db="EMBL/GenBank/DDBJ databases">
        <title>Genome sequencing of Methylocaldum marinum.</title>
        <authorList>
            <person name="Takeuchi M."/>
            <person name="Kamagata Y."/>
            <person name="Hiraoka S."/>
            <person name="Oshima K."/>
            <person name="Hattori M."/>
            <person name="Iwasaki W."/>
        </authorList>
    </citation>
    <scope>NUCLEOTIDE SEQUENCE [LARGE SCALE GENOMIC DNA]</scope>
    <source>
        <strain evidence="7 8">S8</strain>
    </source>
</reference>
<dbReference type="PANTHER" id="PTHR23300:SF0">
    <property type="entry name" value="METHANETHIOL OXIDASE"/>
    <property type="match status" value="1"/>
</dbReference>
<gene>
    <name evidence="7" type="ORF">sS8_0647</name>
</gene>
<keyword evidence="8" id="KW-1185">Reference proteome</keyword>
<sequence length="465" mass="52532">MYKQQLEKKSLVRTIRGMTLGLVSALVLTGAGMAPVHADETCLSPYIAKITGQEDYVYVWTLGAIGVGDEQDKLVTVDVNPKSPKYGKVVDSLSVGGRNEAHHSDFTDDRHYLWAGGLDTSKIFIFDIHSDPAKPKLHKTINDFVAKSGGVVGPHSFYALPGRMLITGLSNNKDHGGRTAMVEYTNQGEYVATHWMPTDSDLRGAVKTGKYADGYNYDVRALPRRNVLVSSSFTGWNNYMMDFGKMLSDKEAMKHFGNTVVVWDLHSRKPKKVFDVPGSPLEVRCAWDETHNYCFTTTALTSKIWLIYEDDKGEWQAKEVADIGDPSKVPLPVDISISNDDKRLWVNTFMDGTTRAFDISNPHKPVQTYEKRVGAQVNMVSSSWDGKRLYYTSSLLANWDKKGKDNEQYLKLYHWDGKDLKEQFAVDFYKEKLGRPHQMRFGAYSLYKSVAEARPADIFAEFQRR</sequence>
<organism evidence="7 8">
    <name type="scientific">Methylocaldum marinum</name>
    <dbReference type="NCBI Taxonomy" id="1432792"/>
    <lineage>
        <taxon>Bacteria</taxon>
        <taxon>Pseudomonadati</taxon>
        <taxon>Pseudomonadota</taxon>
        <taxon>Gammaproteobacteria</taxon>
        <taxon>Methylococcales</taxon>
        <taxon>Methylococcaceae</taxon>
        <taxon>Methylocaldum</taxon>
    </lineage>
</organism>
<protein>
    <recommendedName>
        <fullName evidence="4">Methanethiol oxidase</fullName>
        <ecNumber evidence="3">1.8.3.4</ecNumber>
    </recommendedName>
</protein>
<evidence type="ECO:0000256" key="4">
    <source>
        <dbReference type="ARBA" id="ARBA00015601"/>
    </source>
</evidence>
<dbReference type="GO" id="GO:0018549">
    <property type="term" value="F:methanethiol oxidase activity"/>
    <property type="evidence" value="ECO:0007669"/>
    <property type="project" value="UniProtKB-EC"/>
</dbReference>
<dbReference type="InterPro" id="IPR015943">
    <property type="entry name" value="WD40/YVTN_repeat-like_dom_sf"/>
</dbReference>
<dbReference type="Proteomes" id="UP000266313">
    <property type="component" value="Chromosome"/>
</dbReference>
<keyword evidence="6" id="KW-0732">Signal</keyword>
<dbReference type="GO" id="GO:0008430">
    <property type="term" value="F:selenium binding"/>
    <property type="evidence" value="ECO:0007669"/>
    <property type="project" value="InterPro"/>
</dbReference>
<evidence type="ECO:0000256" key="5">
    <source>
        <dbReference type="ARBA" id="ARBA00047539"/>
    </source>
</evidence>
<proteinExistence type="inferred from homology"/>
<name>A0A250KM26_9GAMM</name>
<dbReference type="Pfam" id="PF05694">
    <property type="entry name" value="SBP56"/>
    <property type="match status" value="1"/>
</dbReference>
<dbReference type="SUPFAM" id="SSF63829">
    <property type="entry name" value="Calcium-dependent phosphotriesterase"/>
    <property type="match status" value="1"/>
</dbReference>
<evidence type="ECO:0000256" key="1">
    <source>
        <dbReference type="ARBA" id="ARBA00005177"/>
    </source>
</evidence>
<dbReference type="AlphaFoldDB" id="A0A250KM26"/>
<feature type="chain" id="PRO_5013304314" description="Methanethiol oxidase" evidence="6">
    <location>
        <begin position="39"/>
        <end position="465"/>
    </location>
</feature>